<dbReference type="InterPro" id="IPR010743">
    <property type="entry name" value="Methionine_synth_MetW"/>
</dbReference>
<evidence type="ECO:0000313" key="1">
    <source>
        <dbReference type="EMBL" id="GAA4339084.1"/>
    </source>
</evidence>
<name>A0ABP8HGI4_9BURK</name>
<protein>
    <submittedName>
        <fullName evidence="1">Methionine biosynthesis protein MetW</fullName>
    </submittedName>
</protein>
<proteinExistence type="predicted"/>
<dbReference type="EMBL" id="BAABFO010000021">
    <property type="protein sequence ID" value="GAA4339084.1"/>
    <property type="molecule type" value="Genomic_DNA"/>
</dbReference>
<dbReference type="SUPFAM" id="SSF53335">
    <property type="entry name" value="S-adenosyl-L-methionine-dependent methyltransferases"/>
    <property type="match status" value="1"/>
</dbReference>
<evidence type="ECO:0000313" key="2">
    <source>
        <dbReference type="Proteomes" id="UP001501671"/>
    </source>
</evidence>
<dbReference type="Proteomes" id="UP001501671">
    <property type="component" value="Unassembled WGS sequence"/>
</dbReference>
<dbReference type="Pfam" id="PF07021">
    <property type="entry name" value="MetW"/>
    <property type="match status" value="1"/>
</dbReference>
<accession>A0ABP8HGI4</accession>
<gene>
    <name evidence="1" type="primary">metW</name>
    <name evidence="1" type="ORF">GCM10023144_36900</name>
</gene>
<comment type="caution">
    <text evidence="1">The sequence shown here is derived from an EMBL/GenBank/DDBJ whole genome shotgun (WGS) entry which is preliminary data.</text>
</comment>
<organism evidence="1 2">
    <name type="scientific">Pigmentiphaga soli</name>
    <dbReference type="NCBI Taxonomy" id="1007095"/>
    <lineage>
        <taxon>Bacteria</taxon>
        <taxon>Pseudomonadati</taxon>
        <taxon>Pseudomonadota</taxon>
        <taxon>Betaproteobacteria</taxon>
        <taxon>Burkholderiales</taxon>
        <taxon>Alcaligenaceae</taxon>
        <taxon>Pigmentiphaga</taxon>
    </lineage>
</organism>
<dbReference type="CDD" id="cd02440">
    <property type="entry name" value="AdoMet_MTases"/>
    <property type="match status" value="1"/>
</dbReference>
<dbReference type="Gene3D" id="3.40.50.150">
    <property type="entry name" value="Vaccinia Virus protein VP39"/>
    <property type="match status" value="1"/>
</dbReference>
<dbReference type="NCBIfam" id="TIGR02081">
    <property type="entry name" value="metW"/>
    <property type="match status" value="1"/>
</dbReference>
<dbReference type="RefSeq" id="WP_345251351.1">
    <property type="nucleotide sequence ID" value="NZ_BAABFO010000021.1"/>
</dbReference>
<sequence>MSATFTDGSAQTQARPSAGGALLRPDLARIAQWIPNGSRVLDLGCGDGTLLAHLRDAQQASTVGVEIDDERVIACVRRGVNVIQQNLEDGLALFEDGHFDTVVLSQTLQAMHNTERILAEMARVGREGIVSFPNFGHWTHSWSLLRGRMPVTGQMPYQWYDTPNIHLCTLKDFEDLAARLGLRIVARATFAGSREVRTLAGWRATLAVYRFASPRN</sequence>
<reference evidence="2" key="1">
    <citation type="journal article" date="2019" name="Int. J. Syst. Evol. Microbiol.">
        <title>The Global Catalogue of Microorganisms (GCM) 10K type strain sequencing project: providing services to taxonomists for standard genome sequencing and annotation.</title>
        <authorList>
            <consortium name="The Broad Institute Genomics Platform"/>
            <consortium name="The Broad Institute Genome Sequencing Center for Infectious Disease"/>
            <person name="Wu L."/>
            <person name="Ma J."/>
        </authorList>
    </citation>
    <scope>NUCLEOTIDE SEQUENCE [LARGE SCALE GENOMIC DNA]</scope>
    <source>
        <strain evidence="2">JCM 17666</strain>
    </source>
</reference>
<keyword evidence="2" id="KW-1185">Reference proteome</keyword>
<dbReference type="InterPro" id="IPR029063">
    <property type="entry name" value="SAM-dependent_MTases_sf"/>
</dbReference>